<accession>A0A5C5W9R3</accession>
<feature type="compositionally biased region" description="Basic and acidic residues" evidence="1">
    <location>
        <begin position="49"/>
        <end position="61"/>
    </location>
</feature>
<keyword evidence="3" id="KW-1185">Reference proteome</keyword>
<sequence length="61" mass="6776">MNDCVGWQFDDVTTDANDVVLPLRERSIGRILVSSSERMSLSGEEEFSGEGRKPMTAIERG</sequence>
<dbReference type="AlphaFoldDB" id="A0A5C5W9R3"/>
<organism evidence="2 3">
    <name type="scientific">Thalassoglobus neptunius</name>
    <dbReference type="NCBI Taxonomy" id="1938619"/>
    <lineage>
        <taxon>Bacteria</taxon>
        <taxon>Pseudomonadati</taxon>
        <taxon>Planctomycetota</taxon>
        <taxon>Planctomycetia</taxon>
        <taxon>Planctomycetales</taxon>
        <taxon>Planctomycetaceae</taxon>
        <taxon>Thalassoglobus</taxon>
    </lineage>
</organism>
<proteinExistence type="predicted"/>
<gene>
    <name evidence="2" type="ORF">KOR42_43490</name>
</gene>
<evidence type="ECO:0000256" key="1">
    <source>
        <dbReference type="SAM" id="MobiDB-lite"/>
    </source>
</evidence>
<feature type="region of interest" description="Disordered" evidence="1">
    <location>
        <begin position="39"/>
        <end position="61"/>
    </location>
</feature>
<evidence type="ECO:0000313" key="2">
    <source>
        <dbReference type="EMBL" id="TWT46372.1"/>
    </source>
</evidence>
<name>A0A5C5W9R3_9PLAN</name>
<comment type="caution">
    <text evidence="2">The sequence shown here is derived from an EMBL/GenBank/DDBJ whole genome shotgun (WGS) entry which is preliminary data.</text>
</comment>
<dbReference type="RefSeq" id="WP_146511719.1">
    <property type="nucleotide sequence ID" value="NZ_SIHI01000028.1"/>
</dbReference>
<evidence type="ECO:0000313" key="3">
    <source>
        <dbReference type="Proteomes" id="UP000317243"/>
    </source>
</evidence>
<dbReference type="EMBL" id="SIHI01000028">
    <property type="protein sequence ID" value="TWT46372.1"/>
    <property type="molecule type" value="Genomic_DNA"/>
</dbReference>
<protein>
    <submittedName>
        <fullName evidence="2">Uncharacterized protein</fullName>
    </submittedName>
</protein>
<dbReference type="Proteomes" id="UP000317243">
    <property type="component" value="Unassembled WGS sequence"/>
</dbReference>
<reference evidence="2 3" key="1">
    <citation type="submission" date="2019-02" db="EMBL/GenBank/DDBJ databases">
        <title>Deep-cultivation of Planctomycetes and their phenomic and genomic characterization uncovers novel biology.</title>
        <authorList>
            <person name="Wiegand S."/>
            <person name="Jogler M."/>
            <person name="Boedeker C."/>
            <person name="Pinto D."/>
            <person name="Vollmers J."/>
            <person name="Rivas-Marin E."/>
            <person name="Kohn T."/>
            <person name="Peeters S.H."/>
            <person name="Heuer A."/>
            <person name="Rast P."/>
            <person name="Oberbeckmann S."/>
            <person name="Bunk B."/>
            <person name="Jeske O."/>
            <person name="Meyerdierks A."/>
            <person name="Storesund J.E."/>
            <person name="Kallscheuer N."/>
            <person name="Luecker S."/>
            <person name="Lage O.M."/>
            <person name="Pohl T."/>
            <person name="Merkel B.J."/>
            <person name="Hornburger P."/>
            <person name="Mueller R.-W."/>
            <person name="Bruemmer F."/>
            <person name="Labrenz M."/>
            <person name="Spormann A.M."/>
            <person name="Op Den Camp H."/>
            <person name="Overmann J."/>
            <person name="Amann R."/>
            <person name="Jetten M.S.M."/>
            <person name="Mascher T."/>
            <person name="Medema M.H."/>
            <person name="Devos D.P."/>
            <person name="Kaster A.-K."/>
            <person name="Ovreas L."/>
            <person name="Rohde M."/>
            <person name="Galperin M.Y."/>
            <person name="Jogler C."/>
        </authorList>
    </citation>
    <scope>NUCLEOTIDE SEQUENCE [LARGE SCALE GENOMIC DNA]</scope>
    <source>
        <strain evidence="2 3">KOR42</strain>
    </source>
</reference>